<dbReference type="Proteomes" id="UP001630127">
    <property type="component" value="Unassembled WGS sequence"/>
</dbReference>
<keyword evidence="7" id="KW-1185">Reference proteome</keyword>
<evidence type="ECO:0000313" key="7">
    <source>
        <dbReference type="Proteomes" id="UP001630127"/>
    </source>
</evidence>
<proteinExistence type="inferred from homology"/>
<comment type="similarity">
    <text evidence="1 4">Belongs to the carbohydrate kinase PfkB family.</text>
</comment>
<dbReference type="InterPro" id="IPR011611">
    <property type="entry name" value="PfkB_dom"/>
</dbReference>
<dbReference type="PANTHER" id="PTHR42774:SF3">
    <property type="entry name" value="KETOHEXOKINASE"/>
    <property type="match status" value="1"/>
</dbReference>
<dbReference type="PRINTS" id="PR00990">
    <property type="entry name" value="RIBOKINASE"/>
</dbReference>
<dbReference type="Gene3D" id="3.40.1190.20">
    <property type="match status" value="2"/>
</dbReference>
<evidence type="ECO:0000256" key="3">
    <source>
        <dbReference type="ARBA" id="ARBA00022777"/>
    </source>
</evidence>
<protein>
    <recommendedName>
        <fullName evidence="5">Carbohydrate kinase PfkB domain-containing protein</fullName>
    </recommendedName>
</protein>
<dbReference type="AlphaFoldDB" id="A0ABD3AJ51"/>
<keyword evidence="3 4" id="KW-0418">Kinase</keyword>
<dbReference type="CDD" id="cd01945">
    <property type="entry name" value="ribokinase_group_B"/>
    <property type="match status" value="1"/>
</dbReference>
<accession>A0ABD3AJ51</accession>
<organism evidence="6 7">
    <name type="scientific">Cinchona calisaya</name>
    <dbReference type="NCBI Taxonomy" id="153742"/>
    <lineage>
        <taxon>Eukaryota</taxon>
        <taxon>Viridiplantae</taxon>
        <taxon>Streptophyta</taxon>
        <taxon>Embryophyta</taxon>
        <taxon>Tracheophyta</taxon>
        <taxon>Spermatophyta</taxon>
        <taxon>Magnoliopsida</taxon>
        <taxon>eudicotyledons</taxon>
        <taxon>Gunneridae</taxon>
        <taxon>Pentapetalae</taxon>
        <taxon>asterids</taxon>
        <taxon>lamiids</taxon>
        <taxon>Gentianales</taxon>
        <taxon>Rubiaceae</taxon>
        <taxon>Cinchonoideae</taxon>
        <taxon>Cinchoneae</taxon>
        <taxon>Cinchona</taxon>
    </lineage>
</organism>
<comment type="caution">
    <text evidence="6">The sequence shown here is derived from an EMBL/GenBank/DDBJ whole genome shotgun (WGS) entry which is preliminary data.</text>
</comment>
<evidence type="ECO:0000256" key="1">
    <source>
        <dbReference type="ARBA" id="ARBA00010688"/>
    </source>
</evidence>
<dbReference type="EMBL" id="JBJUIK010000004">
    <property type="protein sequence ID" value="KAL3531169.1"/>
    <property type="molecule type" value="Genomic_DNA"/>
</dbReference>
<feature type="domain" description="Carbohydrate kinase PfkB" evidence="5">
    <location>
        <begin position="341"/>
        <end position="418"/>
    </location>
</feature>
<dbReference type="SUPFAM" id="SSF53613">
    <property type="entry name" value="Ribokinase-like"/>
    <property type="match status" value="1"/>
</dbReference>
<gene>
    <name evidence="6" type="ORF">ACH5RR_010491</name>
</gene>
<evidence type="ECO:0000259" key="5">
    <source>
        <dbReference type="Pfam" id="PF00294"/>
    </source>
</evidence>
<keyword evidence="2 4" id="KW-0808">Transferase</keyword>
<evidence type="ECO:0000256" key="4">
    <source>
        <dbReference type="RuleBase" id="RU003704"/>
    </source>
</evidence>
<dbReference type="PROSITE" id="PS00584">
    <property type="entry name" value="PFKB_KINASES_2"/>
    <property type="match status" value="1"/>
</dbReference>
<dbReference type="InterPro" id="IPR002173">
    <property type="entry name" value="Carboh/pur_kinase_PfkB_CS"/>
</dbReference>
<sequence length="439" mass="46776">MATTPLHSVGGGFSVAANSFNNTNSSSSLLPTTPHYSSLLTRLRTRNFCVKKKTTTTTMSTSAQASTSVPPLPENPIVLGCGAVSVDFLAVVASYPNPDDKIRSTSAKLQGGGNTGNALTCAARLGLKPRLISKVADDSQGKRIIEELEADGVDASFLVVSKGGNSPFTYIIVDSQTKTRTCIHTPGYPPMIPDDFSNSYLLAAINGARLVYFDGRLHETALIVAQEANCRGIPILVDAERKREGLDDLLSLSSYVVCSAKFPQAWTEAPSVPSALVSLLLRLPNVKFVIVTLGEEGCVMLERAVTENVQSEETDVDDLIEILKLKRESNRNSPTCISSGVVKLHAKGIGVVSGRLFVGTAEKIPPRELIDTTGAGDAFIGAILYAICANMPPEKMLPFAAQVAAIKCRALGARTGLPYLTDTRLESFLTFRAQEAAIV</sequence>
<dbReference type="GO" id="GO:0016301">
    <property type="term" value="F:kinase activity"/>
    <property type="evidence" value="ECO:0007669"/>
    <property type="project" value="UniProtKB-KW"/>
</dbReference>
<dbReference type="Pfam" id="PF00294">
    <property type="entry name" value="PfkB"/>
    <property type="match status" value="2"/>
</dbReference>
<evidence type="ECO:0000313" key="6">
    <source>
        <dbReference type="EMBL" id="KAL3531169.1"/>
    </source>
</evidence>
<dbReference type="PANTHER" id="PTHR42774">
    <property type="entry name" value="PHOSPHOTRANSFERASE SYSTEM TRANSPORT PROTEIN"/>
    <property type="match status" value="1"/>
</dbReference>
<evidence type="ECO:0000256" key="2">
    <source>
        <dbReference type="ARBA" id="ARBA00022679"/>
    </source>
</evidence>
<dbReference type="InterPro" id="IPR002139">
    <property type="entry name" value="Ribo/fructo_kinase"/>
</dbReference>
<name>A0ABD3AJ51_9GENT</name>
<dbReference type="InterPro" id="IPR029056">
    <property type="entry name" value="Ribokinase-like"/>
</dbReference>
<dbReference type="InterPro" id="IPR052562">
    <property type="entry name" value="Ketohexokinase-related"/>
</dbReference>
<reference evidence="6 7" key="1">
    <citation type="submission" date="2024-11" db="EMBL/GenBank/DDBJ databases">
        <title>A near-complete genome assembly of Cinchona calisaya.</title>
        <authorList>
            <person name="Lian D.C."/>
            <person name="Zhao X.W."/>
            <person name="Wei L."/>
        </authorList>
    </citation>
    <scope>NUCLEOTIDE SEQUENCE [LARGE SCALE GENOMIC DNA]</scope>
    <source>
        <tissue evidence="6">Nenye</tissue>
    </source>
</reference>
<feature type="domain" description="Carbohydrate kinase PfkB" evidence="5">
    <location>
        <begin position="82"/>
        <end position="311"/>
    </location>
</feature>